<dbReference type="PANTHER" id="PTHR43580">
    <property type="entry name" value="OXIDOREDUCTASE GLYR1-RELATED"/>
    <property type="match status" value="1"/>
</dbReference>
<evidence type="ECO:0000313" key="6">
    <source>
        <dbReference type="Proteomes" id="UP001500582"/>
    </source>
</evidence>
<dbReference type="InterPro" id="IPR051265">
    <property type="entry name" value="HIBADH-related_NP60_sf"/>
</dbReference>
<proteinExistence type="predicted"/>
<dbReference type="InterPro" id="IPR036291">
    <property type="entry name" value="NAD(P)-bd_dom_sf"/>
</dbReference>
<evidence type="ECO:0000259" key="3">
    <source>
        <dbReference type="Pfam" id="PF03446"/>
    </source>
</evidence>
<keyword evidence="1" id="KW-0560">Oxidoreductase</keyword>
<dbReference type="Pfam" id="PF03446">
    <property type="entry name" value="NAD_binding_2"/>
    <property type="match status" value="1"/>
</dbReference>
<gene>
    <name evidence="5" type="ORF">GCM10023149_51710</name>
</gene>
<evidence type="ECO:0000256" key="1">
    <source>
        <dbReference type="ARBA" id="ARBA00023002"/>
    </source>
</evidence>
<dbReference type="Gene3D" id="3.40.50.720">
    <property type="entry name" value="NAD(P)-binding Rossmann-like Domain"/>
    <property type="match status" value="1"/>
</dbReference>
<sequence>MENKIGFIGLGNMGLPMAKNLIEAGYHLQVYNRTADKASALDQSKITVCKTPAEAAANVDFVVTMLPEDDILIEAVAGADGILKTLPKNALHISMSTISPDAAEALKKLHDEAGNHYLASPVFGRPEAAAAKKLWICVSGDAALKERAKPVLENLGQGVVDFGEGVGSANVVKITGNFMIMASMEMMAEAFTLAEKNGLDRTNVADFFGSTIFNSPIFNNYGKLIANKQYEPVGFKTKLGFKDARLAFALSQKSNAPMPLATLVHNRLLTAVAKGKGDTDWAEGVGGGVDDDAGI</sequence>
<dbReference type="Proteomes" id="UP001500582">
    <property type="component" value="Unassembled WGS sequence"/>
</dbReference>
<dbReference type="EMBL" id="BAABFT010000025">
    <property type="protein sequence ID" value="GAA4340370.1"/>
    <property type="molecule type" value="Genomic_DNA"/>
</dbReference>
<dbReference type="InterPro" id="IPR015815">
    <property type="entry name" value="HIBADH-related"/>
</dbReference>
<keyword evidence="2" id="KW-0520">NAD</keyword>
<accession>A0ABP8HJW4</accession>
<name>A0ABP8HJW4_9SPHI</name>
<protein>
    <submittedName>
        <fullName evidence="5">NAD(P)-dependent oxidoreductase</fullName>
    </submittedName>
</protein>
<dbReference type="InterPro" id="IPR006115">
    <property type="entry name" value="6PGDH_NADP-bd"/>
</dbReference>
<dbReference type="InterPro" id="IPR008927">
    <property type="entry name" value="6-PGluconate_DH-like_C_sf"/>
</dbReference>
<dbReference type="InterPro" id="IPR029154">
    <property type="entry name" value="HIBADH-like_NADP-bd"/>
</dbReference>
<keyword evidence="6" id="KW-1185">Reference proteome</keyword>
<organism evidence="5 6">
    <name type="scientific">Mucilaginibacter gynuensis</name>
    <dbReference type="NCBI Taxonomy" id="1302236"/>
    <lineage>
        <taxon>Bacteria</taxon>
        <taxon>Pseudomonadati</taxon>
        <taxon>Bacteroidota</taxon>
        <taxon>Sphingobacteriia</taxon>
        <taxon>Sphingobacteriales</taxon>
        <taxon>Sphingobacteriaceae</taxon>
        <taxon>Mucilaginibacter</taxon>
    </lineage>
</organism>
<dbReference type="SUPFAM" id="SSF48179">
    <property type="entry name" value="6-phosphogluconate dehydrogenase C-terminal domain-like"/>
    <property type="match status" value="1"/>
</dbReference>
<dbReference type="PIRSF" id="PIRSF000103">
    <property type="entry name" value="HIBADH"/>
    <property type="match status" value="1"/>
</dbReference>
<dbReference type="PANTHER" id="PTHR43580:SF2">
    <property type="entry name" value="CYTOKINE-LIKE NUCLEAR FACTOR N-PAC"/>
    <property type="match status" value="1"/>
</dbReference>
<reference evidence="6" key="1">
    <citation type="journal article" date="2019" name="Int. J. Syst. Evol. Microbiol.">
        <title>The Global Catalogue of Microorganisms (GCM) 10K type strain sequencing project: providing services to taxonomists for standard genome sequencing and annotation.</title>
        <authorList>
            <consortium name="The Broad Institute Genomics Platform"/>
            <consortium name="The Broad Institute Genome Sequencing Center for Infectious Disease"/>
            <person name="Wu L."/>
            <person name="Ma J."/>
        </authorList>
    </citation>
    <scope>NUCLEOTIDE SEQUENCE [LARGE SCALE GENOMIC DNA]</scope>
    <source>
        <strain evidence="6">JCM 17705</strain>
    </source>
</reference>
<feature type="domain" description="6-phosphogluconate dehydrogenase NADP-binding" evidence="3">
    <location>
        <begin position="4"/>
        <end position="160"/>
    </location>
</feature>
<feature type="domain" description="3-hydroxyisobutyrate dehydrogenase-like NAD-binding" evidence="4">
    <location>
        <begin position="167"/>
        <end position="282"/>
    </location>
</feature>
<dbReference type="SUPFAM" id="SSF51735">
    <property type="entry name" value="NAD(P)-binding Rossmann-fold domains"/>
    <property type="match status" value="1"/>
</dbReference>
<evidence type="ECO:0000259" key="4">
    <source>
        <dbReference type="Pfam" id="PF14833"/>
    </source>
</evidence>
<dbReference type="InterPro" id="IPR013328">
    <property type="entry name" value="6PGD_dom2"/>
</dbReference>
<dbReference type="InterPro" id="IPR002204">
    <property type="entry name" value="3-OH-isobutyrate_DH-rel_CS"/>
</dbReference>
<dbReference type="PROSITE" id="PS00895">
    <property type="entry name" value="3_HYDROXYISOBUT_DH"/>
    <property type="match status" value="1"/>
</dbReference>
<evidence type="ECO:0000256" key="2">
    <source>
        <dbReference type="ARBA" id="ARBA00023027"/>
    </source>
</evidence>
<comment type="caution">
    <text evidence="5">The sequence shown here is derived from an EMBL/GenBank/DDBJ whole genome shotgun (WGS) entry which is preliminary data.</text>
</comment>
<dbReference type="Gene3D" id="1.10.1040.10">
    <property type="entry name" value="N-(1-d-carboxylethyl)-l-norvaline Dehydrogenase, domain 2"/>
    <property type="match status" value="1"/>
</dbReference>
<evidence type="ECO:0000313" key="5">
    <source>
        <dbReference type="EMBL" id="GAA4340370.1"/>
    </source>
</evidence>
<dbReference type="Pfam" id="PF14833">
    <property type="entry name" value="NAD_binding_11"/>
    <property type="match status" value="1"/>
</dbReference>